<evidence type="ECO:0000313" key="5">
    <source>
        <dbReference type="EMBL" id="ROR83063.1"/>
    </source>
</evidence>
<dbReference type="GO" id="GO:0000976">
    <property type="term" value="F:transcription cis-regulatory region binding"/>
    <property type="evidence" value="ECO:0007669"/>
    <property type="project" value="TreeGrafter"/>
</dbReference>
<evidence type="ECO:0000259" key="4">
    <source>
        <dbReference type="Pfam" id="PF13977"/>
    </source>
</evidence>
<accession>A0A3N2C6D0</accession>
<dbReference type="GO" id="GO:0003700">
    <property type="term" value="F:DNA-binding transcription factor activity"/>
    <property type="evidence" value="ECO:0007669"/>
    <property type="project" value="TreeGrafter"/>
</dbReference>
<keyword evidence="3" id="KW-0804">Transcription</keyword>
<evidence type="ECO:0000256" key="1">
    <source>
        <dbReference type="ARBA" id="ARBA00023015"/>
    </source>
</evidence>
<dbReference type="SUPFAM" id="SSF48498">
    <property type="entry name" value="Tetracyclin repressor-like, C-terminal domain"/>
    <property type="match status" value="1"/>
</dbReference>
<sequence length="195" mass="20666">MDLTERQTELADAALRIVARSGLGALSFRAVASEDDCSLGSVQKAFPSKQRMVAAAFTRLRDTSAPLPPGEPGRPNLRQWLVDLFIGVLPLDEPRRAAHRQGEVFAQVALVDSDIAAAIAESDTRLRGLIASLIARGRAEGEIPAWVEPDTTAWAVWALAGGVASQLTYDPAPESDVRSRLDAAIGALLGVAATD</sequence>
<evidence type="ECO:0000313" key="6">
    <source>
        <dbReference type="Proteomes" id="UP000266915"/>
    </source>
</evidence>
<comment type="caution">
    <text evidence="5">The sequence shown here is derived from an EMBL/GenBank/DDBJ whole genome shotgun (WGS) entry which is preliminary data.</text>
</comment>
<dbReference type="Proteomes" id="UP000266915">
    <property type="component" value="Unassembled WGS sequence"/>
</dbReference>
<dbReference type="EMBL" id="RKHL01000001">
    <property type="protein sequence ID" value="ROR83063.1"/>
    <property type="molecule type" value="Genomic_DNA"/>
</dbReference>
<organism evidence="5 6">
    <name type="scientific">Plantibacter flavus</name>
    <dbReference type="NCBI Taxonomy" id="150123"/>
    <lineage>
        <taxon>Bacteria</taxon>
        <taxon>Bacillati</taxon>
        <taxon>Actinomycetota</taxon>
        <taxon>Actinomycetes</taxon>
        <taxon>Micrococcales</taxon>
        <taxon>Microbacteriaceae</taxon>
        <taxon>Plantibacter</taxon>
    </lineage>
</organism>
<protein>
    <submittedName>
        <fullName evidence="5">TetR family transcriptional regulator</fullName>
    </submittedName>
</protein>
<gene>
    <name evidence="5" type="ORF">EDD42_3165</name>
</gene>
<name>A0A3N2C6D0_9MICO</name>
<dbReference type="PANTHER" id="PTHR30055:SF234">
    <property type="entry name" value="HTH-TYPE TRANSCRIPTIONAL REGULATOR BETI"/>
    <property type="match status" value="1"/>
</dbReference>
<proteinExistence type="predicted"/>
<dbReference type="RefSeq" id="WP_085513815.1">
    <property type="nucleotide sequence ID" value="NZ_FXAP01000006.1"/>
</dbReference>
<evidence type="ECO:0000256" key="3">
    <source>
        <dbReference type="ARBA" id="ARBA00023163"/>
    </source>
</evidence>
<keyword evidence="6" id="KW-1185">Reference proteome</keyword>
<evidence type="ECO:0000256" key="2">
    <source>
        <dbReference type="ARBA" id="ARBA00023125"/>
    </source>
</evidence>
<dbReference type="Pfam" id="PF13977">
    <property type="entry name" value="TetR_C_6"/>
    <property type="match status" value="1"/>
</dbReference>
<feature type="domain" description="BetI-type transcriptional repressor C-terminal" evidence="4">
    <location>
        <begin position="78"/>
        <end position="189"/>
    </location>
</feature>
<dbReference type="AlphaFoldDB" id="A0A3N2C6D0"/>
<reference evidence="5 6" key="1">
    <citation type="submission" date="2018-11" db="EMBL/GenBank/DDBJ databases">
        <title>Sequencing the genomes of 1000 actinobacteria strains.</title>
        <authorList>
            <person name="Klenk H.-P."/>
        </authorList>
    </citation>
    <scope>NUCLEOTIDE SEQUENCE [LARGE SCALE GENOMIC DNA]</scope>
    <source>
        <strain evidence="5 6">DSM 14012</strain>
    </source>
</reference>
<dbReference type="SUPFAM" id="SSF46689">
    <property type="entry name" value="Homeodomain-like"/>
    <property type="match status" value="1"/>
</dbReference>
<keyword evidence="2" id="KW-0238">DNA-binding</keyword>
<dbReference type="InterPro" id="IPR050109">
    <property type="entry name" value="HTH-type_TetR-like_transc_reg"/>
</dbReference>
<dbReference type="InterPro" id="IPR036271">
    <property type="entry name" value="Tet_transcr_reg_TetR-rel_C_sf"/>
</dbReference>
<keyword evidence="1" id="KW-0805">Transcription regulation</keyword>
<dbReference type="Gene3D" id="1.10.357.10">
    <property type="entry name" value="Tetracycline Repressor, domain 2"/>
    <property type="match status" value="1"/>
</dbReference>
<dbReference type="InterPro" id="IPR039538">
    <property type="entry name" value="BetI_C"/>
</dbReference>
<dbReference type="PANTHER" id="PTHR30055">
    <property type="entry name" value="HTH-TYPE TRANSCRIPTIONAL REGULATOR RUTR"/>
    <property type="match status" value="1"/>
</dbReference>
<dbReference type="InterPro" id="IPR009057">
    <property type="entry name" value="Homeodomain-like_sf"/>
</dbReference>